<evidence type="ECO:0000313" key="13">
    <source>
        <dbReference type="Proteomes" id="UP000092403"/>
    </source>
</evidence>
<keyword evidence="4" id="KW-0808">Transferase</keyword>
<dbReference type="SMART" id="SM00091">
    <property type="entry name" value="PAS"/>
    <property type="match status" value="2"/>
</dbReference>
<evidence type="ECO:0000259" key="7">
    <source>
        <dbReference type="PROSITE" id="PS50113"/>
    </source>
</evidence>
<dbReference type="Proteomes" id="UP000092403">
    <property type="component" value="Unassembled WGS sequence"/>
</dbReference>
<dbReference type="NCBIfam" id="TIGR00229">
    <property type="entry name" value="sensory_box"/>
    <property type="match status" value="2"/>
</dbReference>
<dbReference type="InterPro" id="IPR001610">
    <property type="entry name" value="PAC"/>
</dbReference>
<dbReference type="PANTHER" id="PTHR43304">
    <property type="entry name" value="PHYTOCHROME-LIKE PROTEIN CPH1"/>
    <property type="match status" value="1"/>
</dbReference>
<dbReference type="Gene3D" id="1.10.10.10">
    <property type="entry name" value="Winged helix-like DNA-binding domain superfamily/Winged helix DNA-binding domain"/>
    <property type="match status" value="1"/>
</dbReference>
<dbReference type="InterPro" id="IPR036390">
    <property type="entry name" value="WH_DNA-bd_sf"/>
</dbReference>
<dbReference type="InterPro" id="IPR008553">
    <property type="entry name" value="DUF835"/>
</dbReference>
<protein>
    <recommendedName>
        <fullName evidence="2">histidine kinase</fullName>
        <ecNumber evidence="2">2.7.13.3</ecNumber>
    </recommendedName>
</protein>
<evidence type="ECO:0000313" key="9">
    <source>
        <dbReference type="EMBL" id="KYC47043.1"/>
    </source>
</evidence>
<dbReference type="EC" id="2.7.13.3" evidence="2"/>
<dbReference type="InterPro" id="IPR052162">
    <property type="entry name" value="Sensor_kinase/Photoreceptor"/>
</dbReference>
<dbReference type="InterPro" id="IPR013656">
    <property type="entry name" value="PAS_4"/>
</dbReference>
<accession>A0A150IPY4</accession>
<feature type="domain" description="PAS" evidence="6">
    <location>
        <begin position="145"/>
        <end position="215"/>
    </location>
</feature>
<dbReference type="Gene3D" id="3.30.450.20">
    <property type="entry name" value="PAS domain"/>
    <property type="match status" value="2"/>
</dbReference>
<dbReference type="InterPro" id="IPR000700">
    <property type="entry name" value="PAS-assoc_C"/>
</dbReference>
<evidence type="ECO:0000256" key="5">
    <source>
        <dbReference type="ARBA" id="ARBA00022777"/>
    </source>
</evidence>
<feature type="domain" description="PAC" evidence="7">
    <location>
        <begin position="92"/>
        <end position="144"/>
    </location>
</feature>
<evidence type="ECO:0000256" key="1">
    <source>
        <dbReference type="ARBA" id="ARBA00000085"/>
    </source>
</evidence>
<dbReference type="SMART" id="SM00086">
    <property type="entry name" value="PAC"/>
    <property type="match status" value="2"/>
</dbReference>
<dbReference type="EMBL" id="LNGF01000035">
    <property type="protein sequence ID" value="KYC47043.1"/>
    <property type="molecule type" value="Genomic_DNA"/>
</dbReference>
<dbReference type="InterPro" id="IPR000014">
    <property type="entry name" value="PAS"/>
</dbReference>
<keyword evidence="3" id="KW-0597">Phosphoprotein</keyword>
<dbReference type="CDD" id="cd00130">
    <property type="entry name" value="PAS"/>
    <property type="match status" value="2"/>
</dbReference>
<dbReference type="PANTHER" id="PTHR43304:SF1">
    <property type="entry name" value="PAC DOMAIN-CONTAINING PROTEIN"/>
    <property type="match status" value="1"/>
</dbReference>
<evidence type="ECO:0000256" key="2">
    <source>
        <dbReference type="ARBA" id="ARBA00012438"/>
    </source>
</evidence>
<reference evidence="11 12" key="1">
    <citation type="journal article" date="2016" name="ISME J.">
        <title>Chasing the elusive Euryarchaeota class WSA2: genomes reveal a uniquely fastidious methyl-reducing methanogen.</title>
        <authorList>
            <person name="Nobu M.K."/>
            <person name="Narihiro T."/>
            <person name="Kuroda K."/>
            <person name="Mei R."/>
            <person name="Liu W.T."/>
        </authorList>
    </citation>
    <scope>NUCLEOTIDE SEQUENCE [LARGE SCALE GENOMIC DNA]</scope>
    <source>
        <strain evidence="8">B03fssc0709_Meth_Bin005</strain>
        <strain evidence="9">B15fssc0709_Meth_Bin003</strain>
        <strain evidence="10">BMIXfssc0709_Meth_Bin006</strain>
    </source>
</reference>
<dbReference type="Pfam" id="PF08448">
    <property type="entry name" value="PAS_4"/>
    <property type="match status" value="1"/>
</dbReference>
<evidence type="ECO:0000313" key="8">
    <source>
        <dbReference type="EMBL" id="KYC45024.1"/>
    </source>
</evidence>
<dbReference type="Proteomes" id="UP000091929">
    <property type="component" value="Unassembled WGS sequence"/>
</dbReference>
<dbReference type="Pfam" id="PF05763">
    <property type="entry name" value="DUF835"/>
    <property type="match status" value="1"/>
</dbReference>
<dbReference type="EMBL" id="LNJC01000035">
    <property type="protein sequence ID" value="KYC49452.1"/>
    <property type="molecule type" value="Genomic_DNA"/>
</dbReference>
<dbReference type="EMBL" id="LNGE01000033">
    <property type="protein sequence ID" value="KYC45024.1"/>
    <property type="molecule type" value="Genomic_DNA"/>
</dbReference>
<evidence type="ECO:0000256" key="3">
    <source>
        <dbReference type="ARBA" id="ARBA00022553"/>
    </source>
</evidence>
<organism evidence="10 13">
    <name type="scientific">Candidatus Methanofastidiosum methylothiophilum</name>
    <dbReference type="NCBI Taxonomy" id="1705564"/>
    <lineage>
        <taxon>Archaea</taxon>
        <taxon>Methanobacteriati</taxon>
        <taxon>Methanobacteriota</taxon>
        <taxon>Stenosarchaea group</taxon>
        <taxon>Candidatus Methanofastidiosia</taxon>
        <taxon>Candidatus Methanofastidiosales</taxon>
        <taxon>Candidatus Methanofastidiosaceae</taxon>
        <taxon>Candidatus Methanofastidiosum</taxon>
    </lineage>
</organism>
<dbReference type="Pfam" id="PF13426">
    <property type="entry name" value="PAS_9"/>
    <property type="match status" value="1"/>
</dbReference>
<evidence type="ECO:0000313" key="12">
    <source>
        <dbReference type="Proteomes" id="UP000092401"/>
    </source>
</evidence>
<dbReference type="InterPro" id="IPR035965">
    <property type="entry name" value="PAS-like_dom_sf"/>
</dbReference>
<evidence type="ECO:0000256" key="4">
    <source>
        <dbReference type="ARBA" id="ARBA00022679"/>
    </source>
</evidence>
<comment type="caution">
    <text evidence="10">The sequence shown here is derived from an EMBL/GenBank/DDBJ whole genome shotgun (WGS) entry which is preliminary data.</text>
</comment>
<evidence type="ECO:0000313" key="11">
    <source>
        <dbReference type="Proteomes" id="UP000091929"/>
    </source>
</evidence>
<dbReference type="SUPFAM" id="SSF55785">
    <property type="entry name" value="PYP-like sensor domain (PAS domain)"/>
    <property type="match status" value="2"/>
</dbReference>
<evidence type="ECO:0000313" key="10">
    <source>
        <dbReference type="EMBL" id="KYC49452.1"/>
    </source>
</evidence>
<name>A0A150IX15_9EURY</name>
<feature type="domain" description="PAS" evidence="6">
    <location>
        <begin position="18"/>
        <end position="88"/>
    </location>
</feature>
<dbReference type="PROSITE" id="PS50113">
    <property type="entry name" value="PAC"/>
    <property type="match status" value="2"/>
</dbReference>
<accession>A0A150IK38</accession>
<gene>
    <name evidence="8" type="ORF">APG10_01223</name>
    <name evidence="9" type="ORF">APG11_01483</name>
    <name evidence="10" type="ORF">APG12_01473</name>
</gene>
<dbReference type="Proteomes" id="UP000092401">
    <property type="component" value="Unassembled WGS sequence"/>
</dbReference>
<sequence length="496" mass="58086">MSFDNKGIVKKDEIVSHKKEFLESIIETANAIILTWDNDTTITSFNTYGKKILGYSNEDILGKKWLEFIPPEIKKYMANVSQKIVSGEDLYWDHENPWLCKDGSIKYILWRNSPIKDENGNTIFYISVGVDITERKKAEELLIEAEKKFRTLFDCANDAIFIHDFNGKFLEVNETASQRLGYTKHELRKMMVSDIEPPEYHNYILKRIQKISDNKSLFYETTHIAKNGKRIPVELSSRKIELDKRSYILCIARDITDRKKAEDEMRRQLMKFRLEDGNIYTVREIAPTISLEAFKDLQKIGYESVVISRATEKEFQKYYNGDYKYLWLHEEDDGDASSRLLKTEKYIGNLTRKSVILLDRIDYLITKYGFKDTLNFFQNIRDLAYLNDLIIIVSIDPQLLNEKELKYLEKDTKEIELRYGKTLSEDLLEILRYVYGKNKSGHKPSFSDIGTEFSITRPTIKKRVDKLIEANYLNISISGRNKVVELTQKGRDLFLG</sequence>
<dbReference type="AlphaFoldDB" id="A0A150IX15"/>
<keyword evidence="5" id="KW-0418">Kinase</keyword>
<comment type="catalytic activity">
    <reaction evidence="1">
        <text>ATP + protein L-histidine = ADP + protein N-phospho-L-histidine.</text>
        <dbReference type="EC" id="2.7.13.3"/>
    </reaction>
</comment>
<dbReference type="GO" id="GO:0004673">
    <property type="term" value="F:protein histidine kinase activity"/>
    <property type="evidence" value="ECO:0007669"/>
    <property type="project" value="UniProtKB-EC"/>
</dbReference>
<dbReference type="SUPFAM" id="SSF46785">
    <property type="entry name" value="Winged helix' DNA-binding domain"/>
    <property type="match status" value="1"/>
</dbReference>
<proteinExistence type="predicted"/>
<feature type="domain" description="PAC" evidence="7">
    <location>
        <begin position="217"/>
        <end position="267"/>
    </location>
</feature>
<accession>A0A150IX15</accession>
<evidence type="ECO:0000259" key="6">
    <source>
        <dbReference type="PROSITE" id="PS50112"/>
    </source>
</evidence>
<dbReference type="InterPro" id="IPR036388">
    <property type="entry name" value="WH-like_DNA-bd_sf"/>
</dbReference>
<dbReference type="PROSITE" id="PS50112">
    <property type="entry name" value="PAS"/>
    <property type="match status" value="2"/>
</dbReference>